<dbReference type="PANTHER" id="PTHR23074">
    <property type="entry name" value="AAA DOMAIN-CONTAINING"/>
    <property type="match status" value="1"/>
</dbReference>
<accession>A0A0G4H3B1</accession>
<keyword evidence="1" id="KW-0067">ATP-binding</keyword>
<dbReference type="OrthoDB" id="5925at2759"/>
<reference evidence="4 5" key="1">
    <citation type="submission" date="2014-11" db="EMBL/GenBank/DDBJ databases">
        <authorList>
            <person name="Zhu J."/>
            <person name="Qi W."/>
            <person name="Song R."/>
        </authorList>
    </citation>
    <scope>NUCLEOTIDE SEQUENCE [LARGE SCALE GENOMIC DNA]</scope>
</reference>
<dbReference type="SMART" id="SM00382">
    <property type="entry name" value="AAA"/>
    <property type="match status" value="1"/>
</dbReference>
<dbReference type="Pfam" id="PF00004">
    <property type="entry name" value="AAA"/>
    <property type="match status" value="1"/>
</dbReference>
<protein>
    <recommendedName>
        <fullName evidence="3">AAA+ ATPase domain-containing protein</fullName>
    </recommendedName>
</protein>
<evidence type="ECO:0000256" key="1">
    <source>
        <dbReference type="RuleBase" id="RU003651"/>
    </source>
</evidence>
<feature type="region of interest" description="Disordered" evidence="2">
    <location>
        <begin position="340"/>
        <end position="373"/>
    </location>
</feature>
<dbReference type="Gene3D" id="1.10.8.60">
    <property type="match status" value="1"/>
</dbReference>
<feature type="compositionally biased region" description="Low complexity" evidence="2">
    <location>
        <begin position="53"/>
        <end position="64"/>
    </location>
</feature>
<organism evidence="4 5">
    <name type="scientific">Vitrella brassicaformis (strain CCMP3155)</name>
    <dbReference type="NCBI Taxonomy" id="1169540"/>
    <lineage>
        <taxon>Eukaryota</taxon>
        <taxon>Sar</taxon>
        <taxon>Alveolata</taxon>
        <taxon>Colpodellida</taxon>
        <taxon>Vitrellaceae</taxon>
        <taxon>Vitrella</taxon>
    </lineage>
</organism>
<dbReference type="InParanoid" id="A0A0G4H3B1"/>
<keyword evidence="5" id="KW-1185">Reference proteome</keyword>
<dbReference type="Gene3D" id="3.40.50.300">
    <property type="entry name" value="P-loop containing nucleotide triphosphate hydrolases"/>
    <property type="match status" value="1"/>
</dbReference>
<dbReference type="InterPro" id="IPR027417">
    <property type="entry name" value="P-loop_NTPase"/>
</dbReference>
<dbReference type="InterPro" id="IPR003960">
    <property type="entry name" value="ATPase_AAA_CS"/>
</dbReference>
<dbReference type="SUPFAM" id="SSF52540">
    <property type="entry name" value="P-loop containing nucleoside triphosphate hydrolases"/>
    <property type="match status" value="1"/>
</dbReference>
<dbReference type="Proteomes" id="UP000041254">
    <property type="component" value="Unassembled WGS sequence"/>
</dbReference>
<proteinExistence type="inferred from homology"/>
<dbReference type="CDD" id="cd19481">
    <property type="entry name" value="RecA-like_protease"/>
    <property type="match status" value="1"/>
</dbReference>
<dbReference type="InterPro" id="IPR003959">
    <property type="entry name" value="ATPase_AAA_core"/>
</dbReference>
<gene>
    <name evidence="4" type="ORF">Vbra_19441</name>
</gene>
<feature type="region of interest" description="Disordered" evidence="2">
    <location>
        <begin position="259"/>
        <end position="291"/>
    </location>
</feature>
<feature type="region of interest" description="Disordered" evidence="2">
    <location>
        <begin position="27"/>
        <end position="64"/>
    </location>
</feature>
<dbReference type="PANTHER" id="PTHR23074:SF83">
    <property type="entry name" value="VACUOLAR PROTEIN SORTING-ASSOCIATED PROTEIN 4A"/>
    <property type="match status" value="1"/>
</dbReference>
<dbReference type="AlphaFoldDB" id="A0A0G4H3B1"/>
<feature type="compositionally biased region" description="Basic and acidic residues" evidence="2">
    <location>
        <begin position="230"/>
        <end position="242"/>
    </location>
</feature>
<keyword evidence="1" id="KW-0547">Nucleotide-binding</keyword>
<dbReference type="InterPro" id="IPR050304">
    <property type="entry name" value="MT-severing_AAA_ATPase"/>
</dbReference>
<evidence type="ECO:0000313" key="5">
    <source>
        <dbReference type="Proteomes" id="UP000041254"/>
    </source>
</evidence>
<dbReference type="InterPro" id="IPR003593">
    <property type="entry name" value="AAA+_ATPase"/>
</dbReference>
<comment type="similarity">
    <text evidence="1">Belongs to the AAA ATPase family.</text>
</comment>
<name>A0A0G4H3B1_VITBC</name>
<dbReference type="STRING" id="1169540.A0A0G4H3B1"/>
<dbReference type="EMBL" id="CDMY01000964">
    <property type="protein sequence ID" value="CEM37950.1"/>
    <property type="molecule type" value="Genomic_DNA"/>
</dbReference>
<dbReference type="VEuPathDB" id="CryptoDB:Vbra_19441"/>
<dbReference type="PROSITE" id="PS00674">
    <property type="entry name" value="AAA"/>
    <property type="match status" value="1"/>
</dbReference>
<dbReference type="GO" id="GO:0005524">
    <property type="term" value="F:ATP binding"/>
    <property type="evidence" value="ECO:0007669"/>
    <property type="project" value="UniProtKB-KW"/>
</dbReference>
<dbReference type="GO" id="GO:0016887">
    <property type="term" value="F:ATP hydrolysis activity"/>
    <property type="evidence" value="ECO:0007669"/>
    <property type="project" value="InterPro"/>
</dbReference>
<feature type="domain" description="AAA+ ATPase" evidence="3">
    <location>
        <begin position="441"/>
        <end position="580"/>
    </location>
</feature>
<feature type="region of interest" description="Disordered" evidence="2">
    <location>
        <begin position="632"/>
        <end position="657"/>
    </location>
</feature>
<evidence type="ECO:0000256" key="2">
    <source>
        <dbReference type="SAM" id="MobiDB-lite"/>
    </source>
</evidence>
<feature type="compositionally biased region" description="Polar residues" evidence="2">
    <location>
        <begin position="259"/>
        <end position="275"/>
    </location>
</feature>
<evidence type="ECO:0000259" key="3">
    <source>
        <dbReference type="SMART" id="SM00382"/>
    </source>
</evidence>
<sequence>MEPCPPLFSFVALRRLHRLAAPARGLPSHVPPAFTLTHQPSSKADSSDGHGGSRSTDSSGSSTSHNSFPILVLAAGAGAAASGVCGQWFVGGDGGDWRQRQRQGFVFAGHHNQQRSRVALCEGERGRGKALGDVRDELNEYCRSLAIPAPQWPEFYQRGDHDVVKFRVRADTNLYELTAGMLQRLAADTQHEDDYDGLLVSRFKAYHSGETVQLQCKFRFKGSRPPGKPHIADNKDQDKDKDKDRIALEEDGSLDIFAKSTTPGWSTQSSSQSTMAVWEGVTGTGSPDNPVVELSKRRNGLTGNDVAAIKFGMQIGNLGSRVTIAEPSTRAGTAIRRYHPDGEATQGQPNLRPEALPPPPSGPGQQQQADSKWKVKEKLEGMGVLVHLPDDEKEQMSWQDLGGYDDVKQRIEECVLFSLTHPDLFAQITEGTRGKKGESNRPKVVLFEGPPGTGKTSSARIIAHQVQIPLLYLPLESVVSKWYGASEKNLATVFDMAKTLASSGGCIIFVDEIDALASSRDDMKQHEASKRILSVLLRKLDGFDTLKDKTMLICASNRKQDLDDAFLSRVDSSIYFPLPDSDAREKICEKYAQHLTAWELKRLANETKGLSGRNIKDLCQDAERRWASKIIRERKQQQDSPASIEGGGGPASDTATAKVTLPPFDFYLDSCRAKVRQQRGGVNG</sequence>
<evidence type="ECO:0000313" key="4">
    <source>
        <dbReference type="EMBL" id="CEM37950.1"/>
    </source>
</evidence>
<feature type="region of interest" description="Disordered" evidence="2">
    <location>
        <begin position="220"/>
        <end position="242"/>
    </location>
</feature>